<accession>A0A9N7UBL5</accession>
<evidence type="ECO:0000313" key="1">
    <source>
        <dbReference type="EMBL" id="CAB1428844.1"/>
    </source>
</evidence>
<dbReference type="AlphaFoldDB" id="A0A9N7UBL5"/>
<reference evidence="1" key="1">
    <citation type="submission" date="2020-03" db="EMBL/GenBank/DDBJ databases">
        <authorList>
            <person name="Weist P."/>
        </authorList>
    </citation>
    <scope>NUCLEOTIDE SEQUENCE</scope>
</reference>
<organism evidence="1 2">
    <name type="scientific">Pleuronectes platessa</name>
    <name type="common">European plaice</name>
    <dbReference type="NCBI Taxonomy" id="8262"/>
    <lineage>
        <taxon>Eukaryota</taxon>
        <taxon>Metazoa</taxon>
        <taxon>Chordata</taxon>
        <taxon>Craniata</taxon>
        <taxon>Vertebrata</taxon>
        <taxon>Euteleostomi</taxon>
        <taxon>Actinopterygii</taxon>
        <taxon>Neopterygii</taxon>
        <taxon>Teleostei</taxon>
        <taxon>Neoteleostei</taxon>
        <taxon>Acanthomorphata</taxon>
        <taxon>Carangaria</taxon>
        <taxon>Pleuronectiformes</taxon>
        <taxon>Pleuronectoidei</taxon>
        <taxon>Pleuronectidae</taxon>
        <taxon>Pleuronectes</taxon>
    </lineage>
</organism>
<protein>
    <submittedName>
        <fullName evidence="1">Uncharacterized protein</fullName>
    </submittedName>
</protein>
<sequence length="88" mass="9475">MVLKNSQQELIIFLELYNFEPEAVLVMRAYSDFAASHLLQLSGCRRSGVVYKENTTTVLDPSICSTVSCDVSAVAAVSGSKEPCNGNG</sequence>
<gene>
    <name evidence="1" type="ORF">PLEPLA_LOCUS16819</name>
</gene>
<comment type="caution">
    <text evidence="1">The sequence shown here is derived from an EMBL/GenBank/DDBJ whole genome shotgun (WGS) entry which is preliminary data.</text>
</comment>
<dbReference type="EMBL" id="CADEAL010001092">
    <property type="protein sequence ID" value="CAB1428844.1"/>
    <property type="molecule type" value="Genomic_DNA"/>
</dbReference>
<name>A0A9N7UBL5_PLEPL</name>
<keyword evidence="2" id="KW-1185">Reference proteome</keyword>
<dbReference type="Proteomes" id="UP001153269">
    <property type="component" value="Unassembled WGS sequence"/>
</dbReference>
<evidence type="ECO:0000313" key="2">
    <source>
        <dbReference type="Proteomes" id="UP001153269"/>
    </source>
</evidence>
<proteinExistence type="predicted"/>
<feature type="non-terminal residue" evidence="1">
    <location>
        <position position="88"/>
    </location>
</feature>